<evidence type="ECO:0000256" key="1">
    <source>
        <dbReference type="ARBA" id="ARBA00003943"/>
    </source>
</evidence>
<dbReference type="SUPFAM" id="SSF52283">
    <property type="entry name" value="Formate/glycerate dehydrogenase catalytic domain-like"/>
    <property type="match status" value="1"/>
</dbReference>
<dbReference type="OrthoDB" id="9804592at2"/>
<dbReference type="SUPFAM" id="SSF51735">
    <property type="entry name" value="NAD(P)-binding Rossmann-fold domains"/>
    <property type="match status" value="1"/>
</dbReference>
<keyword evidence="5" id="KW-1278">Translocase</keyword>
<dbReference type="Proteomes" id="UP000237983">
    <property type="component" value="Unassembled WGS sequence"/>
</dbReference>
<evidence type="ECO:0000259" key="8">
    <source>
        <dbReference type="SMART" id="SM01002"/>
    </source>
</evidence>
<name>A0A2T0VG02_9MICO</name>
<evidence type="ECO:0000256" key="7">
    <source>
        <dbReference type="ARBA" id="ARBA00048202"/>
    </source>
</evidence>
<dbReference type="InterPro" id="IPR007698">
    <property type="entry name" value="AlaDH/PNT_NAD(H)-bd"/>
</dbReference>
<dbReference type="GO" id="GO:0005886">
    <property type="term" value="C:plasma membrane"/>
    <property type="evidence" value="ECO:0007669"/>
    <property type="project" value="TreeGrafter"/>
</dbReference>
<dbReference type="AlphaFoldDB" id="A0A2T0VG02"/>
<evidence type="ECO:0000256" key="6">
    <source>
        <dbReference type="ARBA" id="ARBA00023027"/>
    </source>
</evidence>
<dbReference type="CDD" id="cd05304">
    <property type="entry name" value="Rubrum_tdh"/>
    <property type="match status" value="1"/>
</dbReference>
<evidence type="ECO:0000313" key="10">
    <source>
        <dbReference type="EMBL" id="PRY69125.1"/>
    </source>
</evidence>
<keyword evidence="3" id="KW-0547">Nucleotide-binding</keyword>
<dbReference type="RefSeq" id="WP_106211422.1">
    <property type="nucleotide sequence ID" value="NZ_PVTL01000003.1"/>
</dbReference>
<dbReference type="EC" id="7.1.1.1" evidence="2"/>
<dbReference type="PANTHER" id="PTHR10160:SF19">
    <property type="entry name" value="PROTON-TRANSLOCATING NAD(P)(+) TRANSHYDROGENASE"/>
    <property type="match status" value="1"/>
</dbReference>
<dbReference type="Gene3D" id="3.40.50.720">
    <property type="entry name" value="NAD(P)-binding Rossmann-like Domain"/>
    <property type="match status" value="2"/>
</dbReference>
<feature type="domain" description="Alanine dehydrogenase/pyridine nucleotide transhydrogenase N-terminal" evidence="9">
    <location>
        <begin position="4"/>
        <end position="139"/>
    </location>
</feature>
<dbReference type="GO" id="GO:0050661">
    <property type="term" value="F:NADP binding"/>
    <property type="evidence" value="ECO:0007669"/>
    <property type="project" value="TreeGrafter"/>
</dbReference>
<protein>
    <recommendedName>
        <fullName evidence="2">proton-translocating NAD(P)(+) transhydrogenase</fullName>
        <ecNumber evidence="2">7.1.1.1</ecNumber>
    </recommendedName>
</protein>
<evidence type="ECO:0000259" key="9">
    <source>
        <dbReference type="SMART" id="SM01003"/>
    </source>
</evidence>
<dbReference type="GO" id="GO:0006740">
    <property type="term" value="P:NADPH regeneration"/>
    <property type="evidence" value="ECO:0007669"/>
    <property type="project" value="TreeGrafter"/>
</dbReference>
<evidence type="ECO:0000256" key="5">
    <source>
        <dbReference type="ARBA" id="ARBA00022967"/>
    </source>
</evidence>
<comment type="catalytic activity">
    <reaction evidence="7">
        <text>NAD(+) + NADPH + H(+)(in) = NADH + NADP(+) + H(+)(out)</text>
        <dbReference type="Rhea" id="RHEA:47992"/>
        <dbReference type="ChEBI" id="CHEBI:15378"/>
        <dbReference type="ChEBI" id="CHEBI:57540"/>
        <dbReference type="ChEBI" id="CHEBI:57783"/>
        <dbReference type="ChEBI" id="CHEBI:57945"/>
        <dbReference type="ChEBI" id="CHEBI:58349"/>
        <dbReference type="EC" id="7.1.1.1"/>
    </reaction>
</comment>
<reference evidence="10 11" key="1">
    <citation type="submission" date="2018-03" db="EMBL/GenBank/DDBJ databases">
        <title>Genomic Encyclopedia of Type Strains, Phase III (KMG-III): the genomes of soil and plant-associated and newly described type strains.</title>
        <authorList>
            <person name="Whitman W."/>
        </authorList>
    </citation>
    <scope>NUCLEOTIDE SEQUENCE [LARGE SCALE GENOMIC DNA]</scope>
    <source>
        <strain evidence="10 11">CGMCC 1.12484</strain>
    </source>
</reference>
<dbReference type="Pfam" id="PF05222">
    <property type="entry name" value="AlaDh_PNT_N"/>
    <property type="match status" value="1"/>
</dbReference>
<evidence type="ECO:0000256" key="3">
    <source>
        <dbReference type="ARBA" id="ARBA00022741"/>
    </source>
</evidence>
<sequence>MRVGALRETAIGEHRVALDPEVVVRLVKDGREVVVESGAGTAASFPDASYERAGAQILSRAEVIATSDVLAVVRCPEASVVSALRSDQLLIGLLDPLNNLPVIETLAAKRVTAVAFELLPRTVSRAQSMDALSSQASAAGYRAAIVAAEAFGRYLPMMITASGTARPASVIVIGTGVAGLQAIATARRLGAVVTGYDVRADSREQVESLGAQFLTSSITAGAGEGGYARAMTAEEQAGQQAELAAALKSFDVIITTAKVPGRTPPLLVSAETLAALKPGSVCIDLAASDRGGNVAGSIDRERVVTPGGVIVVGAGELAADMPTSSSQMYARNVLAMINDLVTDDAIAFDLADEVRSAVVLCHAGQVTSRAVRTALKLDPVLDPPQDPLHAGQPEVPEAAAAASITIEFDPKNGQAA</sequence>
<feature type="domain" description="Alanine dehydrogenase/pyridine nucleotide transhydrogenase NAD(H)-binding" evidence="8">
    <location>
        <begin position="148"/>
        <end position="313"/>
    </location>
</feature>
<organism evidence="10 11">
    <name type="scientific">Glaciihabitans tibetensis</name>
    <dbReference type="NCBI Taxonomy" id="1266600"/>
    <lineage>
        <taxon>Bacteria</taxon>
        <taxon>Bacillati</taxon>
        <taxon>Actinomycetota</taxon>
        <taxon>Actinomycetes</taxon>
        <taxon>Micrococcales</taxon>
        <taxon>Microbacteriaceae</taxon>
        <taxon>Glaciihabitans</taxon>
    </lineage>
</organism>
<accession>A0A2T0VG02</accession>
<dbReference type="EMBL" id="PVTL01000003">
    <property type="protein sequence ID" value="PRY69125.1"/>
    <property type="molecule type" value="Genomic_DNA"/>
</dbReference>
<evidence type="ECO:0000256" key="2">
    <source>
        <dbReference type="ARBA" id="ARBA00012943"/>
    </source>
</evidence>
<comment type="caution">
    <text evidence="10">The sequence shown here is derived from an EMBL/GenBank/DDBJ whole genome shotgun (WGS) entry which is preliminary data.</text>
</comment>
<dbReference type="InterPro" id="IPR007886">
    <property type="entry name" value="AlaDH/PNT_N"/>
</dbReference>
<comment type="function">
    <text evidence="1">The transhydrogenation between NADH and NADP is coupled to respiration and ATP hydrolysis and functions as a proton pump across the membrane.</text>
</comment>
<dbReference type="InterPro" id="IPR036291">
    <property type="entry name" value="NAD(P)-bd_dom_sf"/>
</dbReference>
<dbReference type="Pfam" id="PF01262">
    <property type="entry name" value="AlaDh_PNT_C"/>
    <property type="match status" value="1"/>
</dbReference>
<evidence type="ECO:0000256" key="4">
    <source>
        <dbReference type="ARBA" id="ARBA00022857"/>
    </source>
</evidence>
<dbReference type="PANTHER" id="PTHR10160">
    <property type="entry name" value="NAD(P) TRANSHYDROGENASE"/>
    <property type="match status" value="1"/>
</dbReference>
<keyword evidence="11" id="KW-1185">Reference proteome</keyword>
<gene>
    <name evidence="10" type="ORF">B0I08_103331</name>
</gene>
<keyword evidence="6" id="KW-0520">NAD</keyword>
<dbReference type="SMART" id="SM01002">
    <property type="entry name" value="AlaDh_PNT_C"/>
    <property type="match status" value="1"/>
</dbReference>
<dbReference type="SMART" id="SM01003">
    <property type="entry name" value="AlaDh_PNT_N"/>
    <property type="match status" value="1"/>
</dbReference>
<keyword evidence="4" id="KW-0521">NADP</keyword>
<evidence type="ECO:0000313" key="11">
    <source>
        <dbReference type="Proteomes" id="UP000237983"/>
    </source>
</evidence>
<dbReference type="GO" id="GO:0008750">
    <property type="term" value="F:proton-translocating NAD(P)+ transhydrogenase activity"/>
    <property type="evidence" value="ECO:0007669"/>
    <property type="project" value="UniProtKB-EC"/>
</dbReference>
<proteinExistence type="predicted"/>